<organism evidence="2 3">
    <name type="scientific">Saxophila tyrrhenica</name>
    <dbReference type="NCBI Taxonomy" id="1690608"/>
    <lineage>
        <taxon>Eukaryota</taxon>
        <taxon>Fungi</taxon>
        <taxon>Dikarya</taxon>
        <taxon>Ascomycota</taxon>
        <taxon>Pezizomycotina</taxon>
        <taxon>Dothideomycetes</taxon>
        <taxon>Dothideomycetidae</taxon>
        <taxon>Mycosphaerellales</taxon>
        <taxon>Extremaceae</taxon>
        <taxon>Saxophila</taxon>
    </lineage>
</organism>
<feature type="region of interest" description="Disordered" evidence="1">
    <location>
        <begin position="1"/>
        <end position="347"/>
    </location>
</feature>
<gene>
    <name evidence="2" type="ORF">LTR77_004438</name>
</gene>
<feature type="compositionally biased region" description="Polar residues" evidence="1">
    <location>
        <begin position="240"/>
        <end position="255"/>
    </location>
</feature>
<reference evidence="2 3" key="1">
    <citation type="submission" date="2023-08" db="EMBL/GenBank/DDBJ databases">
        <title>Black Yeasts Isolated from many extreme environments.</title>
        <authorList>
            <person name="Coleine C."/>
            <person name="Stajich J.E."/>
            <person name="Selbmann L."/>
        </authorList>
    </citation>
    <scope>NUCLEOTIDE SEQUENCE [LARGE SCALE GENOMIC DNA]</scope>
    <source>
        <strain evidence="2 3">CCFEE 5935</strain>
    </source>
</reference>
<protein>
    <submittedName>
        <fullName evidence="2">Uncharacterized protein</fullName>
    </submittedName>
</protein>
<evidence type="ECO:0000313" key="2">
    <source>
        <dbReference type="EMBL" id="KAK5171294.1"/>
    </source>
</evidence>
<name>A0AAV9PF85_9PEZI</name>
<comment type="caution">
    <text evidence="2">The sequence shown here is derived from an EMBL/GenBank/DDBJ whole genome shotgun (WGS) entry which is preliminary data.</text>
</comment>
<feature type="compositionally biased region" description="Polar residues" evidence="1">
    <location>
        <begin position="1"/>
        <end position="28"/>
    </location>
</feature>
<accession>A0AAV9PF85</accession>
<dbReference type="Proteomes" id="UP001337655">
    <property type="component" value="Unassembled WGS sequence"/>
</dbReference>
<feature type="compositionally biased region" description="Basic and acidic residues" evidence="1">
    <location>
        <begin position="133"/>
        <end position="149"/>
    </location>
</feature>
<feature type="compositionally biased region" description="Polar residues" evidence="1">
    <location>
        <begin position="66"/>
        <end position="75"/>
    </location>
</feature>
<dbReference type="EMBL" id="JAVRRT010000006">
    <property type="protein sequence ID" value="KAK5171294.1"/>
    <property type="molecule type" value="Genomic_DNA"/>
</dbReference>
<evidence type="ECO:0000313" key="3">
    <source>
        <dbReference type="Proteomes" id="UP001337655"/>
    </source>
</evidence>
<feature type="compositionally biased region" description="Polar residues" evidence="1">
    <location>
        <begin position="43"/>
        <end position="52"/>
    </location>
</feature>
<feature type="compositionally biased region" description="Basic and acidic residues" evidence="1">
    <location>
        <begin position="332"/>
        <end position="347"/>
    </location>
</feature>
<dbReference type="RefSeq" id="XP_064660322.1">
    <property type="nucleotide sequence ID" value="XM_064801692.1"/>
</dbReference>
<feature type="compositionally biased region" description="Polar residues" evidence="1">
    <location>
        <begin position="262"/>
        <end position="288"/>
    </location>
</feature>
<keyword evidence="3" id="KW-1185">Reference proteome</keyword>
<sequence length="347" mass="38439">MSGYNSRGSRLSRTSGYTSTNDNSTSGRSPRDPYRLGYAATPRANSPRSSYGSGYPAPARDHSPDGRTSQRSRTPTPARRDSYPSSLRSGGGYGGPARERYGERGEDEQTYCAAPRDTERRDRGGAFGVYDEPSGRREDEGTARPRRPESYAAANTLLDFCNSPVDRHSRPPFTRQNPSSRRGAEDLRSQNTAPNHQRDVVPSIETTSQTRRTAYYESHATPSPRSSAPRTPDLYFPTRLYSTISPRPYNSNYSTDYEIDRPSNQNRYRSESRSSTLSGGATTNSETHSSSHRAYGSHPASDRVHGSYSPSDRPHGSYSPSERVHGSYSPSDRTHGSYSSEDRSESE</sequence>
<feature type="compositionally biased region" description="Low complexity" evidence="1">
    <location>
        <begin position="218"/>
        <end position="232"/>
    </location>
</feature>
<dbReference type="AlphaFoldDB" id="A0AAV9PF85"/>
<evidence type="ECO:0000256" key="1">
    <source>
        <dbReference type="SAM" id="MobiDB-lite"/>
    </source>
</evidence>
<proteinExistence type="predicted"/>
<dbReference type="GeneID" id="89925784"/>